<reference evidence="2 3" key="1">
    <citation type="submission" date="2021-11" db="EMBL/GenBank/DDBJ databases">
        <authorList>
            <person name="Oh E.-T."/>
            <person name="Kim S.-B."/>
        </authorList>
    </citation>
    <scope>NUCLEOTIDE SEQUENCE [LARGE SCALE GENOMIC DNA]</scope>
    <source>
        <strain evidence="2 3">MMS20-SJTR3</strain>
    </source>
</reference>
<evidence type="ECO:0000313" key="3">
    <source>
        <dbReference type="Proteomes" id="UP001431019"/>
    </source>
</evidence>
<keyword evidence="3" id="KW-1185">Reference proteome</keyword>
<feature type="compositionally biased region" description="Basic and acidic residues" evidence="1">
    <location>
        <begin position="1"/>
        <end position="15"/>
    </location>
</feature>
<accession>A0ABS8JYC6</accession>
<dbReference type="Proteomes" id="UP001431019">
    <property type="component" value="Unassembled WGS sequence"/>
</dbReference>
<sequence length="47" mass="4894">MLKAIRNDEHAKRSTDALNANSEKAKLSEAKRCPAAVAAAAQSGNGQ</sequence>
<evidence type="ECO:0000256" key="1">
    <source>
        <dbReference type="SAM" id="MobiDB-lite"/>
    </source>
</evidence>
<gene>
    <name evidence="2" type="ORF">LJ656_20150</name>
</gene>
<evidence type="ECO:0000313" key="2">
    <source>
        <dbReference type="EMBL" id="MCC8394911.1"/>
    </source>
</evidence>
<protein>
    <submittedName>
        <fullName evidence="2">Uncharacterized protein</fullName>
    </submittedName>
</protein>
<dbReference type="RefSeq" id="WP_230511144.1">
    <property type="nucleotide sequence ID" value="NZ_JAJITD010000010.1"/>
</dbReference>
<name>A0ABS8JYC6_9BURK</name>
<proteinExistence type="predicted"/>
<feature type="region of interest" description="Disordered" evidence="1">
    <location>
        <begin position="1"/>
        <end position="32"/>
    </location>
</feature>
<comment type="caution">
    <text evidence="2">The sequence shown here is derived from an EMBL/GenBank/DDBJ whole genome shotgun (WGS) entry which is preliminary data.</text>
</comment>
<organism evidence="2 3">
    <name type="scientific">Paraburkholderia sejongensis</name>
    <dbReference type="NCBI Taxonomy" id="2886946"/>
    <lineage>
        <taxon>Bacteria</taxon>
        <taxon>Pseudomonadati</taxon>
        <taxon>Pseudomonadota</taxon>
        <taxon>Betaproteobacteria</taxon>
        <taxon>Burkholderiales</taxon>
        <taxon>Burkholderiaceae</taxon>
        <taxon>Paraburkholderia</taxon>
    </lineage>
</organism>
<feature type="compositionally biased region" description="Basic and acidic residues" evidence="1">
    <location>
        <begin position="23"/>
        <end position="32"/>
    </location>
</feature>
<dbReference type="EMBL" id="JAJITD010000010">
    <property type="protein sequence ID" value="MCC8394911.1"/>
    <property type="molecule type" value="Genomic_DNA"/>
</dbReference>